<dbReference type="HOGENOM" id="CLU_081251_3_3_9"/>
<dbReference type="EC" id="3.1.4.58" evidence="2"/>
<evidence type="ECO:0000313" key="3">
    <source>
        <dbReference type="EMBL" id="ADU27546.1"/>
    </source>
</evidence>
<keyword evidence="3" id="KW-0436">Ligase</keyword>
<dbReference type="NCBIfam" id="TIGR02258">
    <property type="entry name" value="2_5_ligase"/>
    <property type="match status" value="1"/>
</dbReference>
<feature type="short sequence motif" description="HXTX 1" evidence="2">
    <location>
        <begin position="40"/>
        <end position="43"/>
    </location>
</feature>
<name>E6U374_ETHHY</name>
<dbReference type="STRING" id="663278.Ethha_2029"/>
<dbReference type="EMBL" id="CP002400">
    <property type="protein sequence ID" value="ADU27546.1"/>
    <property type="molecule type" value="Genomic_DNA"/>
</dbReference>
<dbReference type="Pfam" id="PF13563">
    <property type="entry name" value="2_5_RNA_ligase2"/>
    <property type="match status" value="1"/>
</dbReference>
<comment type="function">
    <text evidence="2">Hydrolyzes RNA 2',3'-cyclic phosphodiester to an RNA 2'-phosphomonoester.</text>
</comment>
<dbReference type="SUPFAM" id="SSF55144">
    <property type="entry name" value="LigT-like"/>
    <property type="match status" value="1"/>
</dbReference>
<dbReference type="GO" id="GO:0004113">
    <property type="term" value="F:2',3'-cyclic-nucleotide 3'-phosphodiesterase activity"/>
    <property type="evidence" value="ECO:0007669"/>
    <property type="project" value="InterPro"/>
</dbReference>
<organism evidence="3 4">
    <name type="scientific">Ethanoligenens harbinense (strain DSM 18485 / JCM 12961 / CGMCC 1.5033 / YUAN-3)</name>
    <dbReference type="NCBI Taxonomy" id="663278"/>
    <lineage>
        <taxon>Bacteria</taxon>
        <taxon>Bacillati</taxon>
        <taxon>Bacillota</taxon>
        <taxon>Clostridia</taxon>
        <taxon>Eubacteriales</taxon>
        <taxon>Oscillospiraceae</taxon>
        <taxon>Ethanoligenens</taxon>
    </lineage>
</organism>
<feature type="active site" description="Proton donor" evidence="2">
    <location>
        <position position="40"/>
    </location>
</feature>
<dbReference type="KEGG" id="eha:Ethha_2029"/>
<dbReference type="Gene3D" id="3.90.1140.10">
    <property type="entry name" value="Cyclic phosphodiesterase"/>
    <property type="match status" value="1"/>
</dbReference>
<gene>
    <name evidence="3" type="ordered locus">Ethha_2029</name>
</gene>
<dbReference type="RefSeq" id="WP_013485894.1">
    <property type="nucleotide sequence ID" value="NC_014828.1"/>
</dbReference>
<accession>E6U374</accession>
<reference evidence="3 4" key="1">
    <citation type="submission" date="2010-12" db="EMBL/GenBank/DDBJ databases">
        <title>Complete sequence of Ethanoligenens harbinense YUAN-3.</title>
        <authorList>
            <person name="Lucas S."/>
            <person name="Copeland A."/>
            <person name="Lapidus A."/>
            <person name="Cheng J.-F."/>
            <person name="Bruce D."/>
            <person name="Goodwin L."/>
            <person name="Pitluck S."/>
            <person name="Chertkov O."/>
            <person name="Misra M."/>
            <person name="Detter J.C."/>
            <person name="Han C."/>
            <person name="Tapia R."/>
            <person name="Land M."/>
            <person name="Hauser L."/>
            <person name="Jeffries C."/>
            <person name="Kyrpides N."/>
            <person name="Ivanova N."/>
            <person name="Mikhailova N."/>
            <person name="Wang A."/>
            <person name="Mouttaki H."/>
            <person name="He Z."/>
            <person name="Zhou J."/>
            <person name="Hemme C.L."/>
            <person name="Woyke T."/>
        </authorList>
    </citation>
    <scope>NUCLEOTIDE SEQUENCE [LARGE SCALE GENOMIC DNA]</scope>
    <source>
        <strain evidence="4">DSM 18485 / JCM 12961 / CGMCC 1.5033 / YUAN-3</strain>
    </source>
</reference>
<keyword evidence="1 2" id="KW-0378">Hydrolase</keyword>
<dbReference type="Proteomes" id="UP000001551">
    <property type="component" value="Chromosome"/>
</dbReference>
<dbReference type="eggNOG" id="COG1514">
    <property type="taxonomic scope" value="Bacteria"/>
</dbReference>
<proteinExistence type="inferred from homology"/>
<evidence type="ECO:0000256" key="1">
    <source>
        <dbReference type="ARBA" id="ARBA00022801"/>
    </source>
</evidence>
<feature type="active site" description="Proton acceptor" evidence="2">
    <location>
        <position position="121"/>
    </location>
</feature>
<feature type="short sequence motif" description="HXTX 2" evidence="2">
    <location>
        <begin position="121"/>
        <end position="124"/>
    </location>
</feature>
<dbReference type="GO" id="GO:0008664">
    <property type="term" value="F:RNA 2',3'-cyclic 3'-phosphodiesterase activity"/>
    <property type="evidence" value="ECO:0007669"/>
    <property type="project" value="UniProtKB-EC"/>
</dbReference>
<dbReference type="InterPro" id="IPR009097">
    <property type="entry name" value="Cyclic_Pdiesterase"/>
</dbReference>
<dbReference type="InterPro" id="IPR004175">
    <property type="entry name" value="RNA_CPDase"/>
</dbReference>
<dbReference type="GO" id="GO:0016874">
    <property type="term" value="F:ligase activity"/>
    <property type="evidence" value="ECO:0007669"/>
    <property type="project" value="UniProtKB-KW"/>
</dbReference>
<dbReference type="HAMAP" id="MF_01940">
    <property type="entry name" value="RNA_CPDase"/>
    <property type="match status" value="1"/>
</dbReference>
<dbReference type="PANTHER" id="PTHR35561">
    <property type="entry name" value="RNA 2',3'-CYCLIC PHOSPHODIESTERASE"/>
    <property type="match status" value="1"/>
</dbReference>
<keyword evidence="4" id="KW-1185">Reference proteome</keyword>
<evidence type="ECO:0000313" key="4">
    <source>
        <dbReference type="Proteomes" id="UP000001551"/>
    </source>
</evidence>
<protein>
    <recommendedName>
        <fullName evidence="2">RNA 2',3'-cyclic phosphodiesterase</fullName>
        <shortName evidence="2">RNA 2',3'-CPDase</shortName>
        <ecNumber evidence="2">3.1.4.58</ecNumber>
    </recommendedName>
</protein>
<comment type="catalytic activity">
    <reaction evidence="2">
        <text>a 3'-end 2',3'-cyclophospho-ribonucleotide-RNA + H2O = a 3'-end 2'-phospho-ribonucleotide-RNA + H(+)</text>
        <dbReference type="Rhea" id="RHEA:11828"/>
        <dbReference type="Rhea" id="RHEA-COMP:10464"/>
        <dbReference type="Rhea" id="RHEA-COMP:17353"/>
        <dbReference type="ChEBI" id="CHEBI:15377"/>
        <dbReference type="ChEBI" id="CHEBI:15378"/>
        <dbReference type="ChEBI" id="CHEBI:83064"/>
        <dbReference type="ChEBI" id="CHEBI:173113"/>
        <dbReference type="EC" id="3.1.4.58"/>
    </reaction>
</comment>
<comment type="similarity">
    <text evidence="2">Belongs to the 2H phosphoesterase superfamily. ThpR family.</text>
</comment>
<evidence type="ECO:0000256" key="2">
    <source>
        <dbReference type="HAMAP-Rule" id="MF_01940"/>
    </source>
</evidence>
<dbReference type="AlphaFoldDB" id="E6U374"/>
<sequence length="177" mass="19443">MRTFIAVLFEPDVAKQIMDAVGRLESAALRGHFTARENLHLTLAFLGETARPDLVEQAMREEAGGSFTLVLGGWGRFPGRGGDVVWMGVQANEALTGLQARICGRLRAAGFMLENRPYTPHITLGRRVVLPHAYDPDMLEVPALSQQVDTICLMESTRLEGRLRYLPQAAVKLTGQG</sequence>
<dbReference type="PANTHER" id="PTHR35561:SF1">
    <property type="entry name" value="RNA 2',3'-CYCLIC PHOSPHODIESTERASE"/>
    <property type="match status" value="1"/>
</dbReference>